<dbReference type="FunFam" id="2.170.140.10:FF:000001">
    <property type="entry name" value="Acidic mammalian chitinase"/>
    <property type="match status" value="1"/>
</dbReference>
<evidence type="ECO:0000256" key="6">
    <source>
        <dbReference type="ARBA" id="ARBA00023024"/>
    </source>
</evidence>
<dbReference type="GO" id="GO:0005576">
    <property type="term" value="C:extracellular region"/>
    <property type="evidence" value="ECO:0007669"/>
    <property type="project" value="InterPro"/>
</dbReference>
<dbReference type="InterPro" id="IPR051940">
    <property type="entry name" value="Chitin_bind-dev_reg"/>
</dbReference>
<name>A0A6P7NWH6_BETSP</name>
<gene>
    <name evidence="12" type="primary">LOC114865035</name>
</gene>
<dbReference type="Gene3D" id="3.20.20.80">
    <property type="entry name" value="Glycosidases"/>
    <property type="match status" value="1"/>
</dbReference>
<dbReference type="Gene3D" id="2.170.140.10">
    <property type="entry name" value="Chitin binding domain"/>
    <property type="match status" value="1"/>
</dbReference>
<keyword evidence="5" id="KW-0677">Repeat</keyword>
<dbReference type="Proteomes" id="UP000515150">
    <property type="component" value="Chromosome 10"/>
</dbReference>
<dbReference type="GO" id="GO:0006032">
    <property type="term" value="P:chitin catabolic process"/>
    <property type="evidence" value="ECO:0007669"/>
    <property type="project" value="UniProtKB-KW"/>
</dbReference>
<dbReference type="PANTHER" id="PTHR23301:SF0">
    <property type="entry name" value="CHITIN-BINDING TYPE-2 DOMAIN-CONTAINING PROTEIN-RELATED"/>
    <property type="match status" value="1"/>
</dbReference>
<feature type="chain" id="PRO_5028304317" description="chitinase" evidence="9">
    <location>
        <begin position="24"/>
        <end position="155"/>
    </location>
</feature>
<feature type="domain" description="Chitin-binding type-2" evidence="10">
    <location>
        <begin position="103"/>
        <end position="155"/>
    </location>
</feature>
<dbReference type="InterPro" id="IPR036508">
    <property type="entry name" value="Chitin-bd_dom_sf"/>
</dbReference>
<keyword evidence="6" id="KW-0119">Carbohydrate metabolism</keyword>
<dbReference type="SMART" id="SM00494">
    <property type="entry name" value="ChtBD2"/>
    <property type="match status" value="2"/>
</dbReference>
<keyword evidence="3" id="KW-0147">Chitin-binding</keyword>
<evidence type="ECO:0000256" key="9">
    <source>
        <dbReference type="SAM" id="SignalP"/>
    </source>
</evidence>
<dbReference type="PANTHER" id="PTHR23301">
    <property type="entry name" value="CHITIN BINDING PERITROPHIN-A"/>
    <property type="match status" value="1"/>
</dbReference>
<evidence type="ECO:0000256" key="5">
    <source>
        <dbReference type="ARBA" id="ARBA00022737"/>
    </source>
</evidence>
<dbReference type="OrthoDB" id="8933991at2759"/>
<dbReference type="EC" id="3.2.1.14" evidence="2"/>
<evidence type="ECO:0000256" key="2">
    <source>
        <dbReference type="ARBA" id="ARBA00012729"/>
    </source>
</evidence>
<keyword evidence="4 9" id="KW-0732">Signal</keyword>
<protein>
    <recommendedName>
        <fullName evidence="2">chitinase</fullName>
        <ecNumber evidence="2">3.2.1.14</ecNumber>
    </recommendedName>
</protein>
<evidence type="ECO:0000256" key="4">
    <source>
        <dbReference type="ARBA" id="ARBA00022729"/>
    </source>
</evidence>
<dbReference type="KEGG" id="bspl:114865035"/>
<evidence type="ECO:0000256" key="7">
    <source>
        <dbReference type="ARBA" id="ARBA00023157"/>
    </source>
</evidence>
<dbReference type="SUPFAM" id="SSF57625">
    <property type="entry name" value="Invertebrate chitin-binding proteins"/>
    <property type="match status" value="2"/>
</dbReference>
<dbReference type="GO" id="GO:0008843">
    <property type="term" value="F:endochitinase activity"/>
    <property type="evidence" value="ECO:0007669"/>
    <property type="project" value="UniProtKB-EC"/>
</dbReference>
<feature type="signal peptide" evidence="9">
    <location>
        <begin position="1"/>
        <end position="23"/>
    </location>
</feature>
<reference evidence="12" key="1">
    <citation type="submission" date="2025-08" db="UniProtKB">
        <authorList>
            <consortium name="RefSeq"/>
        </authorList>
    </citation>
    <scope>IDENTIFICATION</scope>
</reference>
<feature type="domain" description="Chitin-binding type-2" evidence="10">
    <location>
        <begin position="35"/>
        <end position="91"/>
    </location>
</feature>
<sequence length="155" mass="16923">MCRMILTAGLCLIIASLARTTSASCISTSTNGCPAGFCTGRTDGNYINAANPNSFYQCSNQLTYSTPCPASGLVYRAPCDCCDYPNNPCPATKTTSPTTTPYDPYCQNKQDGYYCYTNDYSKYYWCVGGRTYIMPCPQGTIFTPKVNNCVRPENA</sequence>
<keyword evidence="6" id="KW-0624">Polysaccharide degradation</keyword>
<keyword evidence="8" id="KW-0325">Glycoprotein</keyword>
<evidence type="ECO:0000256" key="3">
    <source>
        <dbReference type="ARBA" id="ARBA00022669"/>
    </source>
</evidence>
<dbReference type="InParanoid" id="A0A6P7NWH6"/>
<evidence type="ECO:0000256" key="8">
    <source>
        <dbReference type="ARBA" id="ARBA00023180"/>
    </source>
</evidence>
<keyword evidence="11" id="KW-1185">Reference proteome</keyword>
<evidence type="ECO:0000259" key="10">
    <source>
        <dbReference type="PROSITE" id="PS50940"/>
    </source>
</evidence>
<dbReference type="AlphaFoldDB" id="A0A6P7NWH6"/>
<dbReference type="Pfam" id="PF01607">
    <property type="entry name" value="CBM_14"/>
    <property type="match status" value="2"/>
</dbReference>
<evidence type="ECO:0000313" key="12">
    <source>
        <dbReference type="RefSeq" id="XP_029021884.1"/>
    </source>
</evidence>
<dbReference type="GeneID" id="114865035"/>
<organism evidence="11 12">
    <name type="scientific">Betta splendens</name>
    <name type="common">Siamese fighting fish</name>
    <dbReference type="NCBI Taxonomy" id="158456"/>
    <lineage>
        <taxon>Eukaryota</taxon>
        <taxon>Metazoa</taxon>
        <taxon>Chordata</taxon>
        <taxon>Craniata</taxon>
        <taxon>Vertebrata</taxon>
        <taxon>Euteleostomi</taxon>
        <taxon>Actinopterygii</taxon>
        <taxon>Neopterygii</taxon>
        <taxon>Teleostei</taxon>
        <taxon>Neoteleostei</taxon>
        <taxon>Acanthomorphata</taxon>
        <taxon>Anabantaria</taxon>
        <taxon>Anabantiformes</taxon>
        <taxon>Anabantoidei</taxon>
        <taxon>Osphronemidae</taxon>
        <taxon>Betta</taxon>
    </lineage>
</organism>
<evidence type="ECO:0000313" key="11">
    <source>
        <dbReference type="Proteomes" id="UP000515150"/>
    </source>
</evidence>
<dbReference type="InterPro" id="IPR002557">
    <property type="entry name" value="Chitin-bd_dom"/>
</dbReference>
<dbReference type="GO" id="GO:0008061">
    <property type="term" value="F:chitin binding"/>
    <property type="evidence" value="ECO:0007669"/>
    <property type="project" value="UniProtKB-KW"/>
</dbReference>
<keyword evidence="6" id="KW-0146">Chitin degradation</keyword>
<comment type="catalytic activity">
    <reaction evidence="1">
        <text>Random endo-hydrolysis of N-acetyl-beta-D-glucosaminide (1-&gt;4)-beta-linkages in chitin and chitodextrins.</text>
        <dbReference type="EC" id="3.2.1.14"/>
    </reaction>
</comment>
<dbReference type="PROSITE" id="PS50940">
    <property type="entry name" value="CHIT_BIND_II"/>
    <property type="match status" value="2"/>
</dbReference>
<proteinExistence type="predicted"/>
<dbReference type="RefSeq" id="XP_029021884.1">
    <property type="nucleotide sequence ID" value="XM_029166051.3"/>
</dbReference>
<evidence type="ECO:0000256" key="1">
    <source>
        <dbReference type="ARBA" id="ARBA00000822"/>
    </source>
</evidence>
<accession>A0A6P7NWH6</accession>
<keyword evidence="7" id="KW-1015">Disulfide bond</keyword>